<keyword evidence="2" id="KW-0732">Signal</keyword>
<sequence>MMRRLLRRAWSGAVLLAIASCAVQPVPAAEVPQAALKHRSELTRNARALVGMDAPVSMFAAQIHQESGWRSNARSPVGAQGMAQFMPATAEWIAGLFPALASNDPYNPSWAMRALVTYDLWLYERIRAASACQRWAFALSAYNGGLGWVNRDKKLASSKGLDPLVWFGSVEQVNAGRSAANWRENRDYPKRILYRHQPTYIQAGWGLGVCS</sequence>
<dbReference type="AlphaFoldDB" id="A0A0H3LYS7"/>
<dbReference type="eggNOG" id="COG0741">
    <property type="taxonomic scope" value="Bacteria"/>
</dbReference>
<dbReference type="EC" id="3.2.1.-" evidence="4"/>
<feature type="domain" description="Transglycosylase SLT" evidence="3">
    <location>
        <begin position="55"/>
        <end position="159"/>
    </location>
</feature>
<dbReference type="PANTHER" id="PTHR37423">
    <property type="entry name" value="SOLUBLE LYTIC MUREIN TRANSGLYCOSYLASE-RELATED"/>
    <property type="match status" value="1"/>
</dbReference>
<dbReference type="InterPro" id="IPR023346">
    <property type="entry name" value="Lysozyme-like_dom_sf"/>
</dbReference>
<evidence type="ECO:0000256" key="2">
    <source>
        <dbReference type="SAM" id="SignalP"/>
    </source>
</evidence>
<dbReference type="EMBL" id="BX640448">
    <property type="protein sequence ID" value="CAE35611.1"/>
    <property type="molecule type" value="Genomic_DNA"/>
</dbReference>
<evidence type="ECO:0000256" key="1">
    <source>
        <dbReference type="ARBA" id="ARBA00007734"/>
    </source>
</evidence>
<dbReference type="PANTHER" id="PTHR37423:SF2">
    <property type="entry name" value="MEMBRANE-BOUND LYTIC MUREIN TRANSGLYCOSYLASE C"/>
    <property type="match status" value="1"/>
</dbReference>
<dbReference type="SUPFAM" id="SSF53955">
    <property type="entry name" value="Lysozyme-like"/>
    <property type="match status" value="1"/>
</dbReference>
<keyword evidence="4" id="KW-0326">Glycosidase</keyword>
<accession>A0A0H3LYS7</accession>
<evidence type="ECO:0000313" key="4">
    <source>
        <dbReference type="EMBL" id="CAE35611.1"/>
    </source>
</evidence>
<dbReference type="RefSeq" id="WP_010926901.1">
    <property type="nucleotide sequence ID" value="NC_002927.3"/>
</dbReference>
<reference evidence="5" key="1">
    <citation type="journal article" date="2003" name="Nat. Genet.">
        <title>Comparative analysis of the genome sequences of Bordetella pertussis, Bordetella parapertussis and Bordetella bronchiseptica.</title>
        <authorList>
            <person name="Parkhill J."/>
            <person name="Sebaihia M."/>
            <person name="Preston A."/>
            <person name="Murphy L.D."/>
            <person name="Thomson N.R."/>
            <person name="Harris D.E."/>
            <person name="Holden M.T.G."/>
            <person name="Churcher C.M."/>
            <person name="Bentley S.D."/>
            <person name="Mungall K.L."/>
            <person name="Cerdeno-Tarraga A.-M."/>
            <person name="Temple L."/>
            <person name="James K.D."/>
            <person name="Harris B."/>
            <person name="Quail M.A."/>
            <person name="Achtman M."/>
            <person name="Atkin R."/>
            <person name="Baker S."/>
            <person name="Basham D."/>
            <person name="Bason N."/>
            <person name="Cherevach I."/>
            <person name="Chillingworth T."/>
            <person name="Collins M."/>
            <person name="Cronin A."/>
            <person name="Davis P."/>
            <person name="Doggett J."/>
            <person name="Feltwell T."/>
            <person name="Goble A."/>
            <person name="Hamlin N."/>
            <person name="Hauser H."/>
            <person name="Holroyd S."/>
            <person name="Jagels K."/>
            <person name="Leather S."/>
            <person name="Moule S."/>
            <person name="Norberczak H."/>
            <person name="O'Neil S."/>
            <person name="Ormond D."/>
            <person name="Price C."/>
            <person name="Rabbinowitsch E."/>
            <person name="Rutter S."/>
            <person name="Sanders M."/>
            <person name="Saunders D."/>
            <person name="Seeger K."/>
            <person name="Sharp S."/>
            <person name="Simmonds M."/>
            <person name="Skelton J."/>
            <person name="Squares R."/>
            <person name="Squares S."/>
            <person name="Stevens K."/>
            <person name="Unwin L."/>
            <person name="Whitehead S."/>
            <person name="Barrell B.G."/>
            <person name="Maskell D.J."/>
        </authorList>
    </citation>
    <scope>NUCLEOTIDE SEQUENCE [LARGE SCALE GENOMIC DNA]</scope>
    <source>
        <strain evidence="5">ATCC BAA-588 / NCTC 13252 / RB50</strain>
    </source>
</reference>
<gene>
    <name evidence="4" type="ordered locus">BB3638</name>
</gene>
<feature type="signal peptide" evidence="2">
    <location>
        <begin position="1"/>
        <end position="28"/>
    </location>
</feature>
<dbReference type="GO" id="GO:0016798">
    <property type="term" value="F:hydrolase activity, acting on glycosyl bonds"/>
    <property type="evidence" value="ECO:0007669"/>
    <property type="project" value="UniProtKB-KW"/>
</dbReference>
<dbReference type="InterPro" id="IPR008258">
    <property type="entry name" value="Transglycosylase_SLT_dom_1"/>
</dbReference>
<keyword evidence="4" id="KW-0378">Hydrolase</keyword>
<dbReference type="Pfam" id="PF01464">
    <property type="entry name" value="SLT"/>
    <property type="match status" value="1"/>
</dbReference>
<evidence type="ECO:0000313" key="5">
    <source>
        <dbReference type="Proteomes" id="UP000001027"/>
    </source>
</evidence>
<dbReference type="Proteomes" id="UP000001027">
    <property type="component" value="Chromosome"/>
</dbReference>
<organism evidence="4 5">
    <name type="scientific">Bordetella bronchiseptica (strain ATCC BAA-588 / NCTC 13252 / RB50)</name>
    <name type="common">Alcaligenes bronchisepticus</name>
    <dbReference type="NCBI Taxonomy" id="257310"/>
    <lineage>
        <taxon>Bacteria</taxon>
        <taxon>Pseudomonadati</taxon>
        <taxon>Pseudomonadota</taxon>
        <taxon>Betaproteobacteria</taxon>
        <taxon>Burkholderiales</taxon>
        <taxon>Alcaligenaceae</taxon>
        <taxon>Bordetella</taxon>
    </lineage>
</organism>
<feature type="chain" id="PRO_5002615103" evidence="2">
    <location>
        <begin position="29"/>
        <end position="211"/>
    </location>
</feature>
<dbReference type="HOGENOM" id="CLU_092742_0_0_4"/>
<dbReference type="PROSITE" id="PS51257">
    <property type="entry name" value="PROKAR_LIPOPROTEIN"/>
    <property type="match status" value="1"/>
</dbReference>
<dbReference type="KEGG" id="bbr:BB3638"/>
<dbReference type="Gene3D" id="1.10.530.10">
    <property type="match status" value="1"/>
</dbReference>
<protein>
    <submittedName>
        <fullName evidence="4">Lytic murein transglycosylase</fullName>
        <ecNumber evidence="4">3.2.1.-</ecNumber>
    </submittedName>
</protein>
<proteinExistence type="inferred from homology"/>
<name>A0A0H3LYS7_BORBR</name>
<comment type="similarity">
    <text evidence="1">Belongs to the transglycosylase Slt family.</text>
</comment>
<evidence type="ECO:0000259" key="3">
    <source>
        <dbReference type="Pfam" id="PF01464"/>
    </source>
</evidence>